<evidence type="ECO:0000313" key="3">
    <source>
        <dbReference type="Proteomes" id="UP001174909"/>
    </source>
</evidence>
<gene>
    <name evidence="2" type="ORF">GBAR_LOCUS15241</name>
</gene>
<dbReference type="CDD" id="cd00821">
    <property type="entry name" value="PH"/>
    <property type="match status" value="1"/>
</dbReference>
<proteinExistence type="predicted"/>
<dbReference type="InterPro" id="IPR001849">
    <property type="entry name" value="PH_domain"/>
</dbReference>
<organism evidence="2 3">
    <name type="scientific">Geodia barretti</name>
    <name type="common">Barrett's horny sponge</name>
    <dbReference type="NCBI Taxonomy" id="519541"/>
    <lineage>
        <taxon>Eukaryota</taxon>
        <taxon>Metazoa</taxon>
        <taxon>Porifera</taxon>
        <taxon>Demospongiae</taxon>
        <taxon>Heteroscleromorpha</taxon>
        <taxon>Tetractinellida</taxon>
        <taxon>Astrophorina</taxon>
        <taxon>Geodiidae</taxon>
        <taxon>Geodia</taxon>
    </lineage>
</organism>
<dbReference type="SUPFAM" id="SSF50729">
    <property type="entry name" value="PH domain-like"/>
    <property type="match status" value="1"/>
</dbReference>
<dbReference type="PROSITE" id="PS50003">
    <property type="entry name" value="PH_DOMAIN"/>
    <property type="match status" value="1"/>
</dbReference>
<protein>
    <recommendedName>
        <fullName evidence="1">PH domain-containing protein</fullName>
    </recommendedName>
</protein>
<feature type="non-terminal residue" evidence="2">
    <location>
        <position position="70"/>
    </location>
</feature>
<accession>A0AA35SAL8</accession>
<dbReference type="EMBL" id="CASHTH010002219">
    <property type="protein sequence ID" value="CAI8026540.1"/>
    <property type="molecule type" value="Genomic_DNA"/>
</dbReference>
<evidence type="ECO:0000259" key="1">
    <source>
        <dbReference type="PROSITE" id="PS50003"/>
    </source>
</evidence>
<dbReference type="InterPro" id="IPR011993">
    <property type="entry name" value="PH-like_dom_sf"/>
</dbReference>
<feature type="domain" description="PH" evidence="1">
    <location>
        <begin position="15"/>
        <end position="70"/>
    </location>
</feature>
<sequence>MAAELEQEPDLNKAPPHLEGYLLKQRQSSVLKKGWKKFFFIVIEDHLKYYRKKEDYEAGKEPISLMRLSQ</sequence>
<dbReference type="Proteomes" id="UP001174909">
    <property type="component" value="Unassembled WGS sequence"/>
</dbReference>
<comment type="caution">
    <text evidence="2">The sequence shown here is derived from an EMBL/GenBank/DDBJ whole genome shotgun (WGS) entry which is preliminary data.</text>
</comment>
<name>A0AA35SAL8_GEOBA</name>
<evidence type="ECO:0000313" key="2">
    <source>
        <dbReference type="EMBL" id="CAI8026540.1"/>
    </source>
</evidence>
<dbReference type="AlphaFoldDB" id="A0AA35SAL8"/>
<dbReference type="Gene3D" id="2.30.29.30">
    <property type="entry name" value="Pleckstrin-homology domain (PH domain)/Phosphotyrosine-binding domain (PTB)"/>
    <property type="match status" value="1"/>
</dbReference>
<reference evidence="2" key="1">
    <citation type="submission" date="2023-03" db="EMBL/GenBank/DDBJ databases">
        <authorList>
            <person name="Steffen K."/>
            <person name="Cardenas P."/>
        </authorList>
    </citation>
    <scope>NUCLEOTIDE SEQUENCE</scope>
</reference>
<keyword evidence="3" id="KW-1185">Reference proteome</keyword>